<proteinExistence type="predicted"/>
<reference evidence="1" key="2">
    <citation type="journal article" date="2021" name="PeerJ">
        <title>Extensive microbial diversity within the chicken gut microbiome revealed by metagenomics and culture.</title>
        <authorList>
            <person name="Gilroy R."/>
            <person name="Ravi A."/>
            <person name="Getino M."/>
            <person name="Pursley I."/>
            <person name="Horton D.L."/>
            <person name="Alikhan N.F."/>
            <person name="Baker D."/>
            <person name="Gharbi K."/>
            <person name="Hall N."/>
            <person name="Watson M."/>
            <person name="Adriaenssens E.M."/>
            <person name="Foster-Nyarko E."/>
            <person name="Jarju S."/>
            <person name="Secka A."/>
            <person name="Antonio M."/>
            <person name="Oren A."/>
            <person name="Chaudhuri R.R."/>
            <person name="La Ragione R."/>
            <person name="Hildebrand F."/>
            <person name="Pallen M.J."/>
        </authorList>
    </citation>
    <scope>NUCLEOTIDE SEQUENCE</scope>
    <source>
        <strain evidence="1">CHK195-15760</strain>
    </source>
</reference>
<dbReference type="AlphaFoldDB" id="A0A9D1M1V7"/>
<comment type="caution">
    <text evidence="1">The sequence shown here is derived from an EMBL/GenBank/DDBJ whole genome shotgun (WGS) entry which is preliminary data.</text>
</comment>
<dbReference type="Proteomes" id="UP000824093">
    <property type="component" value="Unassembled WGS sequence"/>
</dbReference>
<accession>A0A9D1M1V7</accession>
<reference evidence="1" key="1">
    <citation type="submission" date="2020-10" db="EMBL/GenBank/DDBJ databases">
        <authorList>
            <person name="Gilroy R."/>
        </authorList>
    </citation>
    <scope>NUCLEOTIDE SEQUENCE</scope>
    <source>
        <strain evidence="1">CHK195-15760</strain>
    </source>
</reference>
<sequence length="148" mass="17931">MVSQEYREAIAETLDILEHTQETDVNKIPKSFMDFLKENTSKTYKPKLDYSKRIRDMGLKNKTIGILSIINKKYWCNDEERKVFKEKLKQNEIKYQKELSEKYNTNKLFKNKELSKMANTNVTDLTECIEQRWYQKIFEKILKIFRKN</sequence>
<gene>
    <name evidence="1" type="ORF">IAB70_05580</name>
</gene>
<dbReference type="EMBL" id="DVNH01000042">
    <property type="protein sequence ID" value="HIU52068.1"/>
    <property type="molecule type" value="Genomic_DNA"/>
</dbReference>
<name>A0A9D1M1V7_9FIRM</name>
<organism evidence="1 2">
    <name type="scientific">Candidatus Merdicola faecigallinarum</name>
    <dbReference type="NCBI Taxonomy" id="2840862"/>
    <lineage>
        <taxon>Bacteria</taxon>
        <taxon>Bacillati</taxon>
        <taxon>Bacillota</taxon>
        <taxon>Clostridia</taxon>
        <taxon>Candidatus Merdicola</taxon>
    </lineage>
</organism>
<evidence type="ECO:0000313" key="1">
    <source>
        <dbReference type="EMBL" id="HIU52068.1"/>
    </source>
</evidence>
<protein>
    <submittedName>
        <fullName evidence="1">Uncharacterized protein</fullName>
    </submittedName>
</protein>
<evidence type="ECO:0000313" key="2">
    <source>
        <dbReference type="Proteomes" id="UP000824093"/>
    </source>
</evidence>